<sequence>MGKDVGDQQAQLQAAPPTTQRPSGAPQTMSGPPEAAPLGHTEKVTLDKIAAERAEQQKQQQAKQVQGTDPAGQASRPQVTGGTDGKVTEQEARNVEQAVENVPTTDPALHATVGPVQKVELKGETDPVRTDEQSAELSQKSQEINQGGKEEAAKPLGEDQIYPNAPAETLTAEVPGGQGGGGAPVGGPGAAAADQGVAVVAQQERGPQIQAGVAQGQAQMGQERQNQQQGAAQANAQHEADVAQAVQENAEAQAAERGKVAEDAAAQREEWRAEQDKKIQETGTEAGKEHEQARTGIHQEKTDADREGEERQKQDNDEIAREREAAEEKARKEKERKKEESSGGIFGWIASKVKSFFEGLLNAITAIFDAAIKLVNTIVQGFASFITGLIDLARNAIIGLINALADALLKLCDILAIFFPELAAKIRAKIEQLRDAAIAAVNALADALKAGVQALMNLLAQALTGLLRLLEAGLKAAVQIVRAAVEGAIEFARAAIQMLGQFAAIIADIAAMGVGPWLGRLGSSAKEGIQNHLWGAIKTAVRQWFNEKVESILGLGKAVINTLVKGCISMAKIGRMAWDALIASLPMIIIMVVIERLVSLIIPAAGAVLAIVQGLMAAWGTISRILAAIGAFIAFLKAVRAGPAACLFATAVAAGVVALLEFITNFLMAKLAMAAKGVGRSLSGMAKKIQAGLARTARGPRKAAGNAVNSARRHRKHQAMLVTPPRRAQKSARRAAARGSGVGATGRRGVEGGARGCRAVGGFHVAAGGVDGVACCF</sequence>
<proteinExistence type="predicted"/>
<feature type="compositionally biased region" description="Low complexity" evidence="1">
    <location>
        <begin position="190"/>
        <end position="253"/>
    </location>
</feature>
<feature type="compositionally biased region" description="Polar residues" evidence="1">
    <location>
        <begin position="135"/>
        <end position="145"/>
    </location>
</feature>
<reference evidence="3 4" key="1">
    <citation type="submission" date="2018-05" db="EMBL/GenBank/DDBJ databases">
        <title>Evolution of GPA BGCs.</title>
        <authorList>
            <person name="Waglechner N."/>
            <person name="Wright G.D."/>
        </authorList>
    </citation>
    <scope>NUCLEOTIDE SEQUENCE [LARGE SCALE GENOMIC DNA]</scope>
    <source>
        <strain evidence="3 4">A82846</strain>
    </source>
</reference>
<feature type="compositionally biased region" description="Basic and acidic residues" evidence="1">
    <location>
        <begin position="148"/>
        <end position="157"/>
    </location>
</feature>
<protein>
    <recommendedName>
        <fullName evidence="5">Phage-related protein</fullName>
    </recommendedName>
</protein>
<feature type="compositionally biased region" description="Basic and acidic residues" evidence="1">
    <location>
        <begin position="40"/>
        <end position="56"/>
    </location>
</feature>
<keyword evidence="2" id="KW-1133">Transmembrane helix</keyword>
<comment type="caution">
    <text evidence="3">The sequence shown here is derived from an EMBL/GenBank/DDBJ whole genome shotgun (WGS) entry which is preliminary data.</text>
</comment>
<dbReference type="Proteomes" id="UP000287547">
    <property type="component" value="Unassembled WGS sequence"/>
</dbReference>
<keyword evidence="2" id="KW-0472">Membrane</keyword>
<gene>
    <name evidence="3" type="ORF">DMH04_08870</name>
</gene>
<feature type="region of interest" description="Disordered" evidence="1">
    <location>
        <begin position="1"/>
        <end position="337"/>
    </location>
</feature>
<feature type="region of interest" description="Disordered" evidence="1">
    <location>
        <begin position="698"/>
        <end position="748"/>
    </location>
</feature>
<dbReference type="EMBL" id="QHKI01000005">
    <property type="protein sequence ID" value="RSM87835.1"/>
    <property type="molecule type" value="Genomic_DNA"/>
</dbReference>
<evidence type="ECO:0000256" key="1">
    <source>
        <dbReference type="SAM" id="MobiDB-lite"/>
    </source>
</evidence>
<feature type="compositionally biased region" description="Low complexity" evidence="1">
    <location>
        <begin position="8"/>
        <end position="20"/>
    </location>
</feature>
<name>A0A428ZIE6_KIBAR</name>
<dbReference type="InterPro" id="IPR016024">
    <property type="entry name" value="ARM-type_fold"/>
</dbReference>
<dbReference type="PANTHER" id="PTHR13681">
    <property type="entry name" value="SURVIVAL OF MOTOR NEURON-RELATED-SPLICING FACTOR 30-RELATED"/>
    <property type="match status" value="1"/>
</dbReference>
<evidence type="ECO:0000256" key="2">
    <source>
        <dbReference type="SAM" id="Phobius"/>
    </source>
</evidence>
<feature type="transmembrane region" description="Helical" evidence="2">
    <location>
        <begin position="606"/>
        <end position="635"/>
    </location>
</feature>
<dbReference type="AlphaFoldDB" id="A0A428ZIE6"/>
<evidence type="ECO:0000313" key="3">
    <source>
        <dbReference type="EMBL" id="RSM87835.1"/>
    </source>
</evidence>
<feature type="compositionally biased region" description="Basic and acidic residues" evidence="1">
    <location>
        <begin position="119"/>
        <end position="132"/>
    </location>
</feature>
<feature type="compositionally biased region" description="Polar residues" evidence="1">
    <location>
        <begin position="21"/>
        <end position="30"/>
    </location>
</feature>
<feature type="transmembrane region" description="Helical" evidence="2">
    <location>
        <begin position="641"/>
        <end position="663"/>
    </location>
</feature>
<feature type="compositionally biased region" description="Low complexity" evidence="1">
    <location>
        <begin position="57"/>
        <end position="66"/>
    </location>
</feature>
<dbReference type="PANTHER" id="PTHR13681:SF24">
    <property type="entry name" value="TUDOR DOMAIN-CONTAINING PROTEIN 3"/>
    <property type="match status" value="1"/>
</dbReference>
<feature type="transmembrane region" description="Helical" evidence="2">
    <location>
        <begin position="576"/>
        <end position="594"/>
    </location>
</feature>
<feature type="non-terminal residue" evidence="3">
    <location>
        <position position="777"/>
    </location>
</feature>
<organism evidence="3 4">
    <name type="scientific">Kibdelosporangium aridum</name>
    <dbReference type="NCBI Taxonomy" id="2030"/>
    <lineage>
        <taxon>Bacteria</taxon>
        <taxon>Bacillati</taxon>
        <taxon>Actinomycetota</taxon>
        <taxon>Actinomycetes</taxon>
        <taxon>Pseudonocardiales</taxon>
        <taxon>Pseudonocardiaceae</taxon>
        <taxon>Kibdelosporangium</taxon>
    </lineage>
</organism>
<keyword evidence="2" id="KW-0812">Transmembrane</keyword>
<evidence type="ECO:0008006" key="5">
    <source>
        <dbReference type="Google" id="ProtNLM"/>
    </source>
</evidence>
<accession>A0A428ZIE6</accession>
<feature type="compositionally biased region" description="Basic and acidic residues" evidence="1">
    <location>
        <begin position="254"/>
        <end position="337"/>
    </location>
</feature>
<dbReference type="SUPFAM" id="SSF48371">
    <property type="entry name" value="ARM repeat"/>
    <property type="match status" value="1"/>
</dbReference>
<feature type="compositionally biased region" description="Gly residues" evidence="1">
    <location>
        <begin position="176"/>
        <end position="189"/>
    </location>
</feature>
<evidence type="ECO:0000313" key="4">
    <source>
        <dbReference type="Proteomes" id="UP000287547"/>
    </source>
</evidence>
<feature type="compositionally biased region" description="Basic residues" evidence="1">
    <location>
        <begin position="727"/>
        <end position="736"/>
    </location>
</feature>